<gene>
    <name evidence="4" type="ORF">B0A52_09889</name>
</gene>
<dbReference type="VEuPathDB" id="FungiDB:PV10_08954"/>
<dbReference type="PRINTS" id="PR00081">
    <property type="entry name" value="GDHRDH"/>
</dbReference>
<accession>A0A438MRB0</accession>
<dbReference type="EMBL" id="NAJM01000068">
    <property type="protein sequence ID" value="RVX66160.1"/>
    <property type="molecule type" value="Genomic_DNA"/>
</dbReference>
<dbReference type="Pfam" id="PF00106">
    <property type="entry name" value="adh_short"/>
    <property type="match status" value="1"/>
</dbReference>
<evidence type="ECO:0000256" key="3">
    <source>
        <dbReference type="ARBA" id="ARBA00023002"/>
    </source>
</evidence>
<sequence length="354" mass="38272">MTSTTHPEFDEKTEALQVAAAFPSLIKDRTVLITGVNKLGIGFTTAEAFASQGPRHLILAGRSDAKLQEALDALRDLYPTIDYRLLHLDLSDLKSVKEAAATVLSWTDVPTIDLLINNAGVMNIQQRTLSPQGIEMHLATNHIGPFLFTNLILPRLIAAAKGSPPGTVRVVNVSSVGAFISGLRVSDMNFTKPASELPDKEKPNLAMLKASGLPADESTSYFPMVAYGHSKACNVLFAVVLNQKLHDKYGILSLALHPGEIQSQLSRTTDQDWLTKVTTARAAQGFAWKTLPEGASTTMVAALDPKLQRPGSDGHGYFLNNCQIGSVAPHATDETDASKLWELSEDLVGEKFAW</sequence>
<dbReference type="Proteomes" id="UP000288859">
    <property type="component" value="Unassembled WGS sequence"/>
</dbReference>
<organism evidence="4 5">
    <name type="scientific">Exophiala mesophila</name>
    <name type="common">Black yeast-like fungus</name>
    <dbReference type="NCBI Taxonomy" id="212818"/>
    <lineage>
        <taxon>Eukaryota</taxon>
        <taxon>Fungi</taxon>
        <taxon>Dikarya</taxon>
        <taxon>Ascomycota</taxon>
        <taxon>Pezizomycotina</taxon>
        <taxon>Eurotiomycetes</taxon>
        <taxon>Chaetothyriomycetidae</taxon>
        <taxon>Chaetothyriales</taxon>
        <taxon>Herpotrichiellaceae</taxon>
        <taxon>Exophiala</taxon>
    </lineage>
</organism>
<dbReference type="PANTHER" id="PTHR24320">
    <property type="entry name" value="RETINOL DEHYDROGENASE"/>
    <property type="match status" value="1"/>
</dbReference>
<keyword evidence="3" id="KW-0560">Oxidoreductase</keyword>
<dbReference type="GO" id="GO:0016491">
    <property type="term" value="F:oxidoreductase activity"/>
    <property type="evidence" value="ECO:0007669"/>
    <property type="project" value="UniProtKB-KW"/>
</dbReference>
<protein>
    <recommendedName>
        <fullName evidence="6">Short-chain dehydrogenase</fullName>
    </recommendedName>
</protein>
<evidence type="ECO:0000313" key="5">
    <source>
        <dbReference type="Proteomes" id="UP000288859"/>
    </source>
</evidence>
<evidence type="ECO:0000256" key="2">
    <source>
        <dbReference type="ARBA" id="ARBA00022857"/>
    </source>
</evidence>
<dbReference type="Gene3D" id="3.40.50.720">
    <property type="entry name" value="NAD(P)-binding Rossmann-like Domain"/>
    <property type="match status" value="1"/>
</dbReference>
<dbReference type="InterPro" id="IPR002347">
    <property type="entry name" value="SDR_fam"/>
</dbReference>
<name>A0A438MRB0_EXOME</name>
<reference evidence="4 5" key="1">
    <citation type="submission" date="2017-03" db="EMBL/GenBank/DDBJ databases">
        <title>Genomes of endolithic fungi from Antarctica.</title>
        <authorList>
            <person name="Coleine C."/>
            <person name="Masonjones S."/>
            <person name="Stajich J.E."/>
        </authorList>
    </citation>
    <scope>NUCLEOTIDE SEQUENCE [LARGE SCALE GENOMIC DNA]</scope>
    <source>
        <strain evidence="4 5">CCFEE 6314</strain>
    </source>
</reference>
<evidence type="ECO:0000313" key="4">
    <source>
        <dbReference type="EMBL" id="RVX66160.1"/>
    </source>
</evidence>
<evidence type="ECO:0008006" key="6">
    <source>
        <dbReference type="Google" id="ProtNLM"/>
    </source>
</evidence>
<keyword evidence="2" id="KW-0521">NADP</keyword>
<dbReference type="AlphaFoldDB" id="A0A438MRB0"/>
<dbReference type="InterPro" id="IPR036291">
    <property type="entry name" value="NAD(P)-bd_dom_sf"/>
</dbReference>
<comment type="caution">
    <text evidence="4">The sequence shown here is derived from an EMBL/GenBank/DDBJ whole genome shotgun (WGS) entry which is preliminary data.</text>
</comment>
<evidence type="ECO:0000256" key="1">
    <source>
        <dbReference type="ARBA" id="ARBA00006484"/>
    </source>
</evidence>
<dbReference type="OrthoDB" id="191139at2759"/>
<comment type="similarity">
    <text evidence="1">Belongs to the short-chain dehydrogenases/reductases (SDR) family.</text>
</comment>
<proteinExistence type="inferred from homology"/>
<dbReference type="SUPFAM" id="SSF51735">
    <property type="entry name" value="NAD(P)-binding Rossmann-fold domains"/>
    <property type="match status" value="1"/>
</dbReference>
<dbReference type="PANTHER" id="PTHR24320:SF283">
    <property type="entry name" value="RETINOL DEHYDROGENASE 11"/>
    <property type="match status" value="1"/>
</dbReference>